<feature type="transmembrane region" description="Helical" evidence="6">
    <location>
        <begin position="59"/>
        <end position="79"/>
    </location>
</feature>
<dbReference type="Pfam" id="PF03739">
    <property type="entry name" value="LptF_LptG"/>
    <property type="match status" value="1"/>
</dbReference>
<evidence type="ECO:0000256" key="4">
    <source>
        <dbReference type="ARBA" id="ARBA00022989"/>
    </source>
</evidence>
<keyword evidence="3 6" id="KW-0812">Transmembrane</keyword>
<feature type="transmembrane region" description="Helical" evidence="6">
    <location>
        <begin position="258"/>
        <end position="276"/>
    </location>
</feature>
<dbReference type="eggNOG" id="COG0795">
    <property type="taxonomic scope" value="Bacteria"/>
</dbReference>
<accession>F2NKW8</accession>
<comment type="subcellular location">
    <subcellularLocation>
        <location evidence="1">Cell membrane</location>
        <topology evidence="1">Multi-pass membrane protein</topology>
    </subcellularLocation>
</comment>
<dbReference type="EMBL" id="CP002630">
    <property type="protein sequence ID" value="AEB11157.1"/>
    <property type="molecule type" value="Genomic_DNA"/>
</dbReference>
<evidence type="ECO:0000256" key="6">
    <source>
        <dbReference type="SAM" id="Phobius"/>
    </source>
</evidence>
<dbReference type="InterPro" id="IPR005495">
    <property type="entry name" value="LptG/LptF_permease"/>
</dbReference>
<sequence>MLGRYLLREVLPPYLLGTLLFIALITTDLLASLSGVFLRQGTPLVEVLQIVLYRMPFTLGIALPLGLVFAILIGLARWVRDSELKAMYASGVSPLRLLPVLLGLSAVVAGGVLFNAAWLKPEAHARYEQLLYRVYYGTVPSGVLSNQAYAPEGLGVYFAARIYPDGQGGGRLENVRVVEPSGALWSAARGVWQDARWVLEDAYRINPDGTVETRSRVPLPFPAQFVPPTTSYEALPLGELRELARVDPEARFPLQRRYADAFGVIALAWLAGVVGLGLREAAWAFVAVVLLIFGYFVLWTLAAQLARFALVGAYGAWLPNAVYFLLAAWGTRRLA</sequence>
<evidence type="ECO:0000256" key="2">
    <source>
        <dbReference type="ARBA" id="ARBA00022475"/>
    </source>
</evidence>
<dbReference type="GO" id="GO:0015920">
    <property type="term" value="P:lipopolysaccharide transport"/>
    <property type="evidence" value="ECO:0007669"/>
    <property type="project" value="TreeGrafter"/>
</dbReference>
<feature type="transmembrane region" description="Helical" evidence="6">
    <location>
        <begin position="14"/>
        <end position="38"/>
    </location>
</feature>
<reference evidence="7 8" key="1">
    <citation type="journal article" date="2012" name="Stand. Genomic Sci.">
        <title>Complete genome sequence of the aerobic, heterotroph Marinithermus hydrothermalis type strain (T1(T)) from a deep-sea hydrothermal vent chimney.</title>
        <authorList>
            <person name="Copeland A."/>
            <person name="Gu W."/>
            <person name="Yasawong M."/>
            <person name="Lapidus A."/>
            <person name="Lucas S."/>
            <person name="Deshpande S."/>
            <person name="Pagani I."/>
            <person name="Tapia R."/>
            <person name="Cheng J.F."/>
            <person name="Goodwin L.A."/>
            <person name="Pitluck S."/>
            <person name="Liolios K."/>
            <person name="Ivanova N."/>
            <person name="Mavromatis K."/>
            <person name="Mikhailova N."/>
            <person name="Pati A."/>
            <person name="Chen A."/>
            <person name="Palaniappan K."/>
            <person name="Land M."/>
            <person name="Pan C."/>
            <person name="Brambilla E.M."/>
            <person name="Rohde M."/>
            <person name="Tindall B.J."/>
            <person name="Sikorski J."/>
            <person name="Goker M."/>
            <person name="Detter J.C."/>
            <person name="Bristow J."/>
            <person name="Eisen J.A."/>
            <person name="Markowitz V."/>
            <person name="Hugenholtz P."/>
            <person name="Kyrpides N.C."/>
            <person name="Klenk H.P."/>
            <person name="Woyke T."/>
        </authorList>
    </citation>
    <scope>NUCLEOTIDE SEQUENCE [LARGE SCALE GENOMIC DNA]</scope>
    <source>
        <strain evidence="8">DSM 14884 / JCM 11576 / T1</strain>
    </source>
</reference>
<evidence type="ECO:0000256" key="3">
    <source>
        <dbReference type="ARBA" id="ARBA00022692"/>
    </source>
</evidence>
<evidence type="ECO:0000256" key="1">
    <source>
        <dbReference type="ARBA" id="ARBA00004651"/>
    </source>
</evidence>
<keyword evidence="5 6" id="KW-0472">Membrane</keyword>
<keyword evidence="4 6" id="KW-1133">Transmembrane helix</keyword>
<dbReference type="AlphaFoldDB" id="F2NKW8"/>
<dbReference type="PANTHER" id="PTHR33529:SF6">
    <property type="entry name" value="YJGP_YJGQ FAMILY PERMEASE"/>
    <property type="match status" value="1"/>
</dbReference>
<dbReference type="HOGENOM" id="CLU_063408_0_0_0"/>
<evidence type="ECO:0000313" key="7">
    <source>
        <dbReference type="EMBL" id="AEB11157.1"/>
    </source>
</evidence>
<dbReference type="KEGG" id="mhd:Marky_0405"/>
<dbReference type="PANTHER" id="PTHR33529">
    <property type="entry name" value="SLR0882 PROTEIN-RELATED"/>
    <property type="match status" value="1"/>
</dbReference>
<dbReference type="OrthoDB" id="30636at2"/>
<organism evidence="7 8">
    <name type="scientific">Marinithermus hydrothermalis (strain DSM 14884 / JCM 11576 / T1)</name>
    <dbReference type="NCBI Taxonomy" id="869210"/>
    <lineage>
        <taxon>Bacteria</taxon>
        <taxon>Thermotogati</taxon>
        <taxon>Deinococcota</taxon>
        <taxon>Deinococci</taxon>
        <taxon>Thermales</taxon>
        <taxon>Thermaceae</taxon>
        <taxon>Marinithermus</taxon>
    </lineage>
</organism>
<feature type="transmembrane region" description="Helical" evidence="6">
    <location>
        <begin position="282"/>
        <end position="301"/>
    </location>
</feature>
<evidence type="ECO:0000313" key="8">
    <source>
        <dbReference type="Proteomes" id="UP000007030"/>
    </source>
</evidence>
<keyword evidence="2" id="KW-1003">Cell membrane</keyword>
<protein>
    <submittedName>
        <fullName evidence="7">Permease YjgP/YjgQ family protein</fullName>
    </submittedName>
</protein>
<dbReference type="RefSeq" id="WP_013703212.1">
    <property type="nucleotide sequence ID" value="NC_015387.1"/>
</dbReference>
<dbReference type="GO" id="GO:0043190">
    <property type="term" value="C:ATP-binding cassette (ABC) transporter complex"/>
    <property type="evidence" value="ECO:0007669"/>
    <property type="project" value="TreeGrafter"/>
</dbReference>
<keyword evidence="8" id="KW-1185">Reference proteome</keyword>
<feature type="transmembrane region" description="Helical" evidence="6">
    <location>
        <begin position="308"/>
        <end position="329"/>
    </location>
</feature>
<feature type="transmembrane region" description="Helical" evidence="6">
    <location>
        <begin position="99"/>
        <end position="119"/>
    </location>
</feature>
<dbReference type="Proteomes" id="UP000007030">
    <property type="component" value="Chromosome"/>
</dbReference>
<proteinExistence type="predicted"/>
<dbReference type="STRING" id="869210.Marky_0405"/>
<name>F2NKW8_MARHT</name>
<evidence type="ECO:0000256" key="5">
    <source>
        <dbReference type="ARBA" id="ARBA00023136"/>
    </source>
</evidence>
<gene>
    <name evidence="7" type="ordered locus">Marky_0405</name>
</gene>